<dbReference type="EMBL" id="JAAALK010000290">
    <property type="protein sequence ID" value="KAG8046724.1"/>
    <property type="molecule type" value="Genomic_DNA"/>
</dbReference>
<protein>
    <submittedName>
        <fullName evidence="2">Uncharacterized protein</fullName>
    </submittedName>
</protein>
<reference evidence="2" key="1">
    <citation type="journal article" date="2021" name="bioRxiv">
        <title>Whole Genome Assembly and Annotation of Northern Wild Rice, Zizania palustris L., Supports a Whole Genome Duplication in the Zizania Genus.</title>
        <authorList>
            <person name="Haas M."/>
            <person name="Kono T."/>
            <person name="Macchietto M."/>
            <person name="Millas R."/>
            <person name="McGilp L."/>
            <person name="Shao M."/>
            <person name="Duquette J."/>
            <person name="Hirsch C.N."/>
            <person name="Kimball J."/>
        </authorList>
    </citation>
    <scope>NUCLEOTIDE SEQUENCE</scope>
    <source>
        <tissue evidence="2">Fresh leaf tissue</tissue>
    </source>
</reference>
<name>A0A8J5RJ22_ZIZPA</name>
<gene>
    <name evidence="2" type="ORF">GUJ93_ZPchr0008g11454</name>
</gene>
<feature type="compositionally biased region" description="Basic and acidic residues" evidence="1">
    <location>
        <begin position="118"/>
        <end position="131"/>
    </location>
</feature>
<feature type="compositionally biased region" description="Basic and acidic residues" evidence="1">
    <location>
        <begin position="49"/>
        <end position="83"/>
    </location>
</feature>
<comment type="caution">
    <text evidence="2">The sequence shown here is derived from an EMBL/GenBank/DDBJ whole genome shotgun (WGS) entry which is preliminary data.</text>
</comment>
<dbReference type="Proteomes" id="UP000729402">
    <property type="component" value="Unassembled WGS sequence"/>
</dbReference>
<keyword evidence="3" id="KW-1185">Reference proteome</keyword>
<sequence>MARGGVARHGQHSQRPVRRGDDGDDEPQRGKGRRGGFSPCDDDDNTATVRKESSEEENGGKWVKERNGEMRERPNKFVRERGDGSIVVGAASTRHGQRGERNDRRGCHGRRWFVHGGSGREKKERRVEVRK</sequence>
<evidence type="ECO:0000256" key="1">
    <source>
        <dbReference type="SAM" id="MobiDB-lite"/>
    </source>
</evidence>
<evidence type="ECO:0000313" key="3">
    <source>
        <dbReference type="Proteomes" id="UP000729402"/>
    </source>
</evidence>
<proteinExistence type="predicted"/>
<feature type="compositionally biased region" description="Basic and acidic residues" evidence="1">
    <location>
        <begin position="18"/>
        <end position="29"/>
    </location>
</feature>
<dbReference type="AlphaFoldDB" id="A0A8J5RJ22"/>
<feature type="region of interest" description="Disordered" evidence="1">
    <location>
        <begin position="1"/>
        <end position="131"/>
    </location>
</feature>
<accession>A0A8J5RJ22</accession>
<evidence type="ECO:0000313" key="2">
    <source>
        <dbReference type="EMBL" id="KAG8046724.1"/>
    </source>
</evidence>
<organism evidence="2 3">
    <name type="scientific">Zizania palustris</name>
    <name type="common">Northern wild rice</name>
    <dbReference type="NCBI Taxonomy" id="103762"/>
    <lineage>
        <taxon>Eukaryota</taxon>
        <taxon>Viridiplantae</taxon>
        <taxon>Streptophyta</taxon>
        <taxon>Embryophyta</taxon>
        <taxon>Tracheophyta</taxon>
        <taxon>Spermatophyta</taxon>
        <taxon>Magnoliopsida</taxon>
        <taxon>Liliopsida</taxon>
        <taxon>Poales</taxon>
        <taxon>Poaceae</taxon>
        <taxon>BOP clade</taxon>
        <taxon>Oryzoideae</taxon>
        <taxon>Oryzeae</taxon>
        <taxon>Zizaniinae</taxon>
        <taxon>Zizania</taxon>
    </lineage>
</organism>
<feature type="compositionally biased region" description="Basic and acidic residues" evidence="1">
    <location>
        <begin position="97"/>
        <end position="106"/>
    </location>
</feature>
<reference evidence="2" key="2">
    <citation type="submission" date="2021-02" db="EMBL/GenBank/DDBJ databases">
        <authorList>
            <person name="Kimball J.A."/>
            <person name="Haas M.W."/>
            <person name="Macchietto M."/>
            <person name="Kono T."/>
            <person name="Duquette J."/>
            <person name="Shao M."/>
        </authorList>
    </citation>
    <scope>NUCLEOTIDE SEQUENCE</scope>
    <source>
        <tissue evidence="2">Fresh leaf tissue</tissue>
    </source>
</reference>